<feature type="domain" description="Endoribonuclease YicC-like N-terminal" evidence="6">
    <location>
        <begin position="2"/>
        <end position="156"/>
    </location>
</feature>
<dbReference type="EMBL" id="AVBG01000001">
    <property type="protein sequence ID" value="KGP92806.1"/>
    <property type="molecule type" value="Genomic_DNA"/>
</dbReference>
<dbReference type="AlphaFoldDB" id="A0A0A2V1Y6"/>
<evidence type="ECO:0000313" key="9">
    <source>
        <dbReference type="Proteomes" id="UP000030153"/>
    </source>
</evidence>
<dbReference type="GO" id="GO:0004521">
    <property type="term" value="F:RNA endonuclease activity"/>
    <property type="evidence" value="ECO:0007669"/>
    <property type="project" value="InterPro"/>
</dbReference>
<dbReference type="InterPro" id="IPR005229">
    <property type="entry name" value="YicC/YloC-like"/>
</dbReference>
<comment type="cofactor">
    <cofactor evidence="1">
        <name>a divalent metal cation</name>
        <dbReference type="ChEBI" id="CHEBI:60240"/>
    </cofactor>
</comment>
<keyword evidence="4" id="KW-0378">Hydrolase</keyword>
<evidence type="ECO:0000256" key="4">
    <source>
        <dbReference type="ARBA" id="ARBA00022801"/>
    </source>
</evidence>
<dbReference type="GO" id="GO:0016787">
    <property type="term" value="F:hydrolase activity"/>
    <property type="evidence" value="ECO:0007669"/>
    <property type="project" value="UniProtKB-KW"/>
</dbReference>
<dbReference type="PANTHER" id="PTHR30636:SF3">
    <property type="entry name" value="UPF0701 PROTEIN YICC"/>
    <property type="match status" value="1"/>
</dbReference>
<dbReference type="InterPro" id="IPR013527">
    <property type="entry name" value="YicC-like_N"/>
</dbReference>
<proteinExistence type="inferred from homology"/>
<dbReference type="Proteomes" id="UP000030153">
    <property type="component" value="Unassembled WGS sequence"/>
</dbReference>
<dbReference type="eggNOG" id="COG1561">
    <property type="taxonomic scope" value="Bacteria"/>
</dbReference>
<keyword evidence="9" id="KW-1185">Reference proteome</keyword>
<protein>
    <recommendedName>
        <fullName evidence="10">Stress-induced protein</fullName>
    </recommendedName>
</protein>
<dbReference type="STRING" id="1385513.N780_10645"/>
<evidence type="ECO:0008006" key="10">
    <source>
        <dbReference type="Google" id="ProtNLM"/>
    </source>
</evidence>
<comment type="caution">
    <text evidence="8">The sequence shown here is derived from an EMBL/GenBank/DDBJ whole genome shotgun (WGS) entry which is preliminary data.</text>
</comment>
<dbReference type="NCBIfam" id="TIGR00255">
    <property type="entry name" value="YicC/YloC family endoribonuclease"/>
    <property type="match status" value="1"/>
</dbReference>
<sequence>MVRSMTGYGRSSKTLDDTTVTVELKAVNHRFLDISPKMPRPLLYLEEKVKKKLQPSFTRGRVEVFITVEGNALTKRHVKTDWDLLDQYINQLREAKARYELVEEISINVLTKLEDLFTIQELEEHEDRMESMILSCVDEASEHVISMRVQEGDALRQDLRNRVETVVSIVDDLKSRRPIVVDETRERIKTKIEEYAQAALPREDSRLLQEVGILAEKGDIAEEITRLYSHTEQFFTTLELNESIGRKLDFIVQEMNRETNTIGSKSTDSKISEWVVLLKSEIEKIKEQVQNVE</sequence>
<dbReference type="RefSeq" id="WP_036778560.1">
    <property type="nucleotide sequence ID" value="NZ_AVBG01000001.1"/>
</dbReference>
<dbReference type="PANTHER" id="PTHR30636">
    <property type="entry name" value="UPF0701 PROTEIN YICC"/>
    <property type="match status" value="1"/>
</dbReference>
<gene>
    <name evidence="8" type="ORF">N780_10645</name>
</gene>
<evidence type="ECO:0000259" key="7">
    <source>
        <dbReference type="Pfam" id="PF08340"/>
    </source>
</evidence>
<name>A0A0A2V1Y6_9BACI</name>
<keyword evidence="3" id="KW-0255">Endonuclease</keyword>
<accession>A0A0A2V1Y6</accession>
<keyword evidence="2" id="KW-0540">Nuclease</keyword>
<feature type="domain" description="Endoribonuclease YicC-like C-terminal" evidence="7">
    <location>
        <begin position="174"/>
        <end position="293"/>
    </location>
</feature>
<evidence type="ECO:0000256" key="3">
    <source>
        <dbReference type="ARBA" id="ARBA00022759"/>
    </source>
</evidence>
<evidence type="ECO:0000259" key="6">
    <source>
        <dbReference type="Pfam" id="PF03755"/>
    </source>
</evidence>
<dbReference type="Pfam" id="PF03755">
    <property type="entry name" value="YicC-like_N"/>
    <property type="match status" value="1"/>
</dbReference>
<evidence type="ECO:0000256" key="2">
    <source>
        <dbReference type="ARBA" id="ARBA00022722"/>
    </source>
</evidence>
<dbReference type="Pfam" id="PF08340">
    <property type="entry name" value="YicC-like_C"/>
    <property type="match status" value="1"/>
</dbReference>
<dbReference type="InterPro" id="IPR013551">
    <property type="entry name" value="YicC-like_C"/>
</dbReference>
<comment type="similarity">
    <text evidence="5">Belongs to the YicC/YloC family.</text>
</comment>
<dbReference type="OrthoDB" id="9771229at2"/>
<reference evidence="8 9" key="1">
    <citation type="submission" date="2013-08" db="EMBL/GenBank/DDBJ databases">
        <title>Genome of Pontibacillus chungwhensis.</title>
        <authorList>
            <person name="Wang Q."/>
            <person name="Wang G."/>
        </authorList>
    </citation>
    <scope>NUCLEOTIDE SEQUENCE [LARGE SCALE GENOMIC DNA]</scope>
    <source>
        <strain evidence="8 9">BH030062</strain>
    </source>
</reference>
<evidence type="ECO:0000256" key="5">
    <source>
        <dbReference type="ARBA" id="ARBA00035648"/>
    </source>
</evidence>
<organism evidence="8 9">
    <name type="scientific">Pontibacillus chungwhensis BH030062</name>
    <dbReference type="NCBI Taxonomy" id="1385513"/>
    <lineage>
        <taxon>Bacteria</taxon>
        <taxon>Bacillati</taxon>
        <taxon>Bacillota</taxon>
        <taxon>Bacilli</taxon>
        <taxon>Bacillales</taxon>
        <taxon>Bacillaceae</taxon>
        <taxon>Pontibacillus</taxon>
    </lineage>
</organism>
<evidence type="ECO:0000313" key="8">
    <source>
        <dbReference type="EMBL" id="KGP92806.1"/>
    </source>
</evidence>
<evidence type="ECO:0000256" key="1">
    <source>
        <dbReference type="ARBA" id="ARBA00001968"/>
    </source>
</evidence>